<keyword evidence="2" id="KW-0378">Hydrolase</keyword>
<keyword evidence="2" id="KW-0255">Endonuclease</keyword>
<comment type="caution">
    <text evidence="2">The sequence shown here is derived from an EMBL/GenBank/DDBJ whole genome shotgun (WGS) entry which is preliminary data.</text>
</comment>
<protein>
    <submittedName>
        <fullName evidence="2">HNH endonuclease</fullName>
    </submittedName>
    <submittedName>
        <fullName evidence="3">HNH_endonuclease</fullName>
    </submittedName>
</protein>
<dbReference type="SUPFAM" id="SSF54060">
    <property type="entry name" value="His-Me finger endonucleases"/>
    <property type="match status" value="1"/>
</dbReference>
<keyword evidence="2" id="KW-0540">Nuclease</keyword>
<dbReference type="InterPro" id="IPR044925">
    <property type="entry name" value="His-Me_finger_sf"/>
</dbReference>
<reference evidence="3 4" key="2">
    <citation type="submission" date="2024-07" db="EMBL/GenBank/DDBJ databases">
        <authorList>
            <person name="Akdeniz Z."/>
        </authorList>
    </citation>
    <scope>NUCLEOTIDE SEQUENCE [LARGE SCALE GENOMIC DNA]</scope>
</reference>
<organism evidence="2">
    <name type="scientific">Hexamita inflata</name>
    <dbReference type="NCBI Taxonomy" id="28002"/>
    <lineage>
        <taxon>Eukaryota</taxon>
        <taxon>Metamonada</taxon>
        <taxon>Diplomonadida</taxon>
        <taxon>Hexamitidae</taxon>
        <taxon>Hexamitinae</taxon>
        <taxon>Hexamita</taxon>
    </lineage>
</organism>
<reference evidence="2" key="1">
    <citation type="submission" date="2023-06" db="EMBL/GenBank/DDBJ databases">
        <authorList>
            <person name="Kurt Z."/>
        </authorList>
    </citation>
    <scope>NUCLEOTIDE SEQUENCE</scope>
</reference>
<evidence type="ECO:0000259" key="1">
    <source>
        <dbReference type="Pfam" id="PF13392"/>
    </source>
</evidence>
<evidence type="ECO:0000313" key="3">
    <source>
        <dbReference type="EMBL" id="CAL6058694.1"/>
    </source>
</evidence>
<keyword evidence="4" id="KW-1185">Reference proteome</keyword>
<evidence type="ECO:0000313" key="4">
    <source>
        <dbReference type="Proteomes" id="UP001642409"/>
    </source>
</evidence>
<dbReference type="Proteomes" id="UP001642409">
    <property type="component" value="Unassembled WGS sequence"/>
</dbReference>
<dbReference type="Gene3D" id="3.90.75.20">
    <property type="match status" value="1"/>
</dbReference>
<dbReference type="EMBL" id="CAXDID020000222">
    <property type="protein sequence ID" value="CAL6058694.1"/>
    <property type="molecule type" value="Genomic_DNA"/>
</dbReference>
<gene>
    <name evidence="2" type="ORF">HINF_LOCUS41651</name>
    <name evidence="3" type="ORF">HINF_LOCUS48393</name>
</gene>
<feature type="domain" description="HNH nuclease" evidence="1">
    <location>
        <begin position="53"/>
        <end position="96"/>
    </location>
</feature>
<dbReference type="Pfam" id="PF13392">
    <property type="entry name" value="HNH_3"/>
    <property type="match status" value="1"/>
</dbReference>
<sequence length="189" mass="21975">MQFKQIEDFPNYLVFENGTIVNINNGNIVKASLSNTGYLICWLVNENTNKCCQVHQLVANAFIGVQGKFQVDHCDRNRLNNHYKNLRYVTSAQNHRNRTIYGGHEAIYVNKIPSCCVLLTEYGNHILKNYCINPITYEMYYFNDFQFRQLNLLTTTAGKPYYYARDINNKGVTMHLSVLKQSIKIDQVE</sequence>
<dbReference type="AlphaFoldDB" id="A0AA86QBP2"/>
<accession>A0AA86QBP2</accession>
<proteinExistence type="predicted"/>
<dbReference type="EMBL" id="CATOUU010000843">
    <property type="protein sequence ID" value="CAI9954006.1"/>
    <property type="molecule type" value="Genomic_DNA"/>
</dbReference>
<dbReference type="GO" id="GO:0004519">
    <property type="term" value="F:endonuclease activity"/>
    <property type="evidence" value="ECO:0007669"/>
    <property type="project" value="UniProtKB-KW"/>
</dbReference>
<dbReference type="InterPro" id="IPR003615">
    <property type="entry name" value="HNH_nuc"/>
</dbReference>
<name>A0AA86QBP2_9EUKA</name>
<evidence type="ECO:0000313" key="2">
    <source>
        <dbReference type="EMBL" id="CAI9954006.1"/>
    </source>
</evidence>